<evidence type="ECO:0000313" key="2">
    <source>
        <dbReference type="Proteomes" id="UP001598251"/>
    </source>
</evidence>
<accession>A0ABW6ER94</accession>
<name>A0ABW6ER94_9ACTN</name>
<dbReference type="RefSeq" id="WP_376936550.1">
    <property type="nucleotide sequence ID" value="NZ_JBHXLY010000046.1"/>
</dbReference>
<organism evidence="1 2">
    <name type="scientific">Streptomyces sindenensis</name>
    <dbReference type="NCBI Taxonomy" id="67363"/>
    <lineage>
        <taxon>Bacteria</taxon>
        <taxon>Bacillati</taxon>
        <taxon>Actinomycetota</taxon>
        <taxon>Actinomycetes</taxon>
        <taxon>Kitasatosporales</taxon>
        <taxon>Streptomycetaceae</taxon>
        <taxon>Streptomyces</taxon>
    </lineage>
</organism>
<sequence>MTPDAARWMTEAGAQLAHLHRAWTTGALAEVPIGHLWDVVRITDRLGRLALARAAMLNAAIGPVLEVPARGVVEVVVPPGTAAAWPKMRGTCAVASGHLICPVPPMRRAGGGGRRPRHWLVPPTGPHYATDPDALCESVAVELLRYARAAELLRHDTYGHPDAAVDRGAW</sequence>
<dbReference type="EMBL" id="JBHXOF010000033">
    <property type="protein sequence ID" value="MFD4217552.1"/>
    <property type="molecule type" value="Genomic_DNA"/>
</dbReference>
<protein>
    <submittedName>
        <fullName evidence="1">Uncharacterized protein</fullName>
    </submittedName>
</protein>
<comment type="caution">
    <text evidence="1">The sequence shown here is derived from an EMBL/GenBank/DDBJ whole genome shotgun (WGS) entry which is preliminary data.</text>
</comment>
<reference evidence="1 2" key="1">
    <citation type="submission" date="2024-09" db="EMBL/GenBank/DDBJ databases">
        <title>The Natural Products Discovery Center: Release of the First 8490 Sequenced Strains for Exploring Actinobacteria Biosynthetic Diversity.</title>
        <authorList>
            <person name="Kalkreuter E."/>
            <person name="Kautsar S.A."/>
            <person name="Yang D."/>
            <person name="Bader C.D."/>
            <person name="Teijaro C.N."/>
            <person name="Fluegel L."/>
            <person name="Davis C.M."/>
            <person name="Simpson J.R."/>
            <person name="Lauterbach L."/>
            <person name="Steele A.D."/>
            <person name="Gui C."/>
            <person name="Meng S."/>
            <person name="Li G."/>
            <person name="Viehrig K."/>
            <person name="Ye F."/>
            <person name="Su P."/>
            <person name="Kiefer A.F."/>
            <person name="Nichols A."/>
            <person name="Cepeda A.J."/>
            <person name="Yan W."/>
            <person name="Fan B."/>
            <person name="Jiang Y."/>
            <person name="Adhikari A."/>
            <person name="Zheng C.-J."/>
            <person name="Schuster L."/>
            <person name="Cowan T.M."/>
            <person name="Smanski M.J."/>
            <person name="Chevrette M.G."/>
            <person name="De Carvalho L.P.S."/>
            <person name="Shen B."/>
        </authorList>
    </citation>
    <scope>NUCLEOTIDE SEQUENCE [LARGE SCALE GENOMIC DNA]</scope>
    <source>
        <strain evidence="1 2">NPDC058546</strain>
    </source>
</reference>
<proteinExistence type="predicted"/>
<evidence type="ECO:0000313" key="1">
    <source>
        <dbReference type="EMBL" id="MFD4217552.1"/>
    </source>
</evidence>
<gene>
    <name evidence="1" type="ORF">ACFWSS_32270</name>
</gene>
<dbReference type="Proteomes" id="UP001598251">
    <property type="component" value="Unassembled WGS sequence"/>
</dbReference>
<keyword evidence="2" id="KW-1185">Reference proteome</keyword>